<dbReference type="PRINTS" id="PR00878">
    <property type="entry name" value="CHOLNESTRASE"/>
</dbReference>
<name>A0A4Q1SDW6_9BACT</name>
<evidence type="ECO:0000313" key="7">
    <source>
        <dbReference type="Proteomes" id="UP000290253"/>
    </source>
</evidence>
<comment type="caution">
    <text evidence="6">The sequence shown here is derived from an EMBL/GenBank/DDBJ whole genome shotgun (WGS) entry which is preliminary data.</text>
</comment>
<keyword evidence="4" id="KW-0732">Signal</keyword>
<dbReference type="InterPro" id="IPR050309">
    <property type="entry name" value="Type-B_Carboxylest/Lipase"/>
</dbReference>
<feature type="chain" id="PRO_5020979865" description="Carboxylic ester hydrolase" evidence="4">
    <location>
        <begin position="23"/>
        <end position="529"/>
    </location>
</feature>
<dbReference type="InterPro" id="IPR019826">
    <property type="entry name" value="Carboxylesterase_B_AS"/>
</dbReference>
<dbReference type="Gene3D" id="3.40.50.1820">
    <property type="entry name" value="alpha/beta hydrolase"/>
    <property type="match status" value="1"/>
</dbReference>
<keyword evidence="7" id="KW-1185">Reference proteome</keyword>
<dbReference type="GO" id="GO:0004104">
    <property type="term" value="F:cholinesterase activity"/>
    <property type="evidence" value="ECO:0007669"/>
    <property type="project" value="InterPro"/>
</dbReference>
<dbReference type="AlphaFoldDB" id="A0A4Q1SDW6"/>
<dbReference type="PROSITE" id="PS00941">
    <property type="entry name" value="CARBOXYLESTERASE_B_2"/>
    <property type="match status" value="1"/>
</dbReference>
<dbReference type="EC" id="3.1.1.-" evidence="4"/>
<dbReference type="Pfam" id="PF00135">
    <property type="entry name" value="COesterase"/>
    <property type="match status" value="1"/>
</dbReference>
<comment type="similarity">
    <text evidence="1 4">Belongs to the type-B carboxylesterase/lipase family.</text>
</comment>
<feature type="signal peptide" evidence="4">
    <location>
        <begin position="1"/>
        <end position="22"/>
    </location>
</feature>
<dbReference type="InterPro" id="IPR029058">
    <property type="entry name" value="AB_hydrolase_fold"/>
</dbReference>
<evidence type="ECO:0000256" key="4">
    <source>
        <dbReference type="RuleBase" id="RU361235"/>
    </source>
</evidence>
<reference evidence="6 7" key="1">
    <citation type="journal article" date="2016" name="Int. J. Syst. Evol. Microbiol.">
        <title>Acidipila dinghuensis sp. nov., an acidobacterium isolated from forest soil.</title>
        <authorList>
            <person name="Jiang Y.W."/>
            <person name="Wang J."/>
            <person name="Chen M.H."/>
            <person name="Lv Y.Y."/>
            <person name="Qiu L.H."/>
        </authorList>
    </citation>
    <scope>NUCLEOTIDE SEQUENCE [LARGE SCALE GENOMIC DNA]</scope>
    <source>
        <strain evidence="6 7">DHOF10</strain>
    </source>
</reference>
<sequence>MMTRALKVAAPLVFAFSLTALAANSLVVKTNKGKVQGAPTSDGQVIAFKGIPYAAPPVGDLRWKPPIPAEKWNGIRQATEYGSHCVQTNPFPDMVFHDPSESEDCLTLNVWVPKGAKPGSLPVMVWIYGGGYYAGGTSEARQDGQFLAHRNVVVVTLNYRLGIFGFFAHPGLSAESPHHASGNYGLMDQTAAIEWVVRNIKAFGGDPKNLTLFGESAGSFSVSAQLASPLAKDHIQKAIGESGAAFFSSGLSFPAREAAEKIDADFAEAAFHTTNIADLRKVSAADLVKASTAKTTPPPPRFGPDVDGYFLPDSVPNIYAAGKQAHIPLLAGWNADEVRGAVLLAPQKMTAERFRTQAQAEFTTNADRFLELYPANTDEEAVQSAGDYVSDRFIAFSTWRWLEAQVKTGSAPVYRYRFDLPAPTDKFHPVATGAFHSDDIEYVFGTLDSRPDAKWRPEDRALSDQIQQYWTNFARTGDPNGPGLPKWPTYNADDDWQIMHLNATSEAKPEVQRDRYLFLDSVWSAPKKP</sequence>
<feature type="active site" description="Acyl-ester intermediate" evidence="3">
    <location>
        <position position="216"/>
    </location>
</feature>
<dbReference type="InterPro" id="IPR002018">
    <property type="entry name" value="CarbesteraseB"/>
</dbReference>
<evidence type="ECO:0000313" key="6">
    <source>
        <dbReference type="EMBL" id="RXS95261.1"/>
    </source>
</evidence>
<organism evidence="6 7">
    <name type="scientific">Silvibacterium dinghuense</name>
    <dbReference type="NCBI Taxonomy" id="1560006"/>
    <lineage>
        <taxon>Bacteria</taxon>
        <taxon>Pseudomonadati</taxon>
        <taxon>Acidobacteriota</taxon>
        <taxon>Terriglobia</taxon>
        <taxon>Terriglobales</taxon>
        <taxon>Acidobacteriaceae</taxon>
        <taxon>Silvibacterium</taxon>
    </lineage>
</organism>
<evidence type="ECO:0000259" key="5">
    <source>
        <dbReference type="Pfam" id="PF00135"/>
    </source>
</evidence>
<accession>A0A4Q1SDW6</accession>
<keyword evidence="2 4" id="KW-0378">Hydrolase</keyword>
<protein>
    <recommendedName>
        <fullName evidence="4">Carboxylic ester hydrolase</fullName>
        <ecNumber evidence="4">3.1.1.-</ecNumber>
    </recommendedName>
</protein>
<evidence type="ECO:0000256" key="2">
    <source>
        <dbReference type="ARBA" id="ARBA00022801"/>
    </source>
</evidence>
<dbReference type="PANTHER" id="PTHR11559">
    <property type="entry name" value="CARBOXYLESTERASE"/>
    <property type="match status" value="1"/>
</dbReference>
<dbReference type="PROSITE" id="PS00122">
    <property type="entry name" value="CARBOXYLESTERASE_B_1"/>
    <property type="match status" value="1"/>
</dbReference>
<dbReference type="InterPro" id="IPR000997">
    <property type="entry name" value="Cholinesterase"/>
</dbReference>
<proteinExistence type="inferred from homology"/>
<dbReference type="OrthoDB" id="9775851at2"/>
<dbReference type="EMBL" id="SDMK01000002">
    <property type="protein sequence ID" value="RXS95261.1"/>
    <property type="molecule type" value="Genomic_DNA"/>
</dbReference>
<feature type="active site" description="Charge relay system" evidence="3">
    <location>
        <position position="337"/>
    </location>
</feature>
<evidence type="ECO:0000256" key="1">
    <source>
        <dbReference type="ARBA" id="ARBA00005964"/>
    </source>
</evidence>
<dbReference type="SUPFAM" id="SSF53474">
    <property type="entry name" value="alpha/beta-Hydrolases"/>
    <property type="match status" value="1"/>
</dbReference>
<evidence type="ECO:0000256" key="3">
    <source>
        <dbReference type="PIRSR" id="PIRSR600997-1"/>
    </source>
</evidence>
<dbReference type="InterPro" id="IPR019819">
    <property type="entry name" value="Carboxylesterase_B_CS"/>
</dbReference>
<feature type="domain" description="Carboxylesterase type B" evidence="5">
    <location>
        <begin position="25"/>
        <end position="513"/>
    </location>
</feature>
<dbReference type="Proteomes" id="UP000290253">
    <property type="component" value="Unassembled WGS sequence"/>
</dbReference>
<gene>
    <name evidence="6" type="ORF">ESZ00_11735</name>
</gene>
<feature type="active site" description="Charge relay system" evidence="3">
    <location>
        <position position="436"/>
    </location>
</feature>